<dbReference type="EMBL" id="WHZW01000011">
    <property type="protein sequence ID" value="NEG89569.1"/>
    <property type="molecule type" value="Genomic_DNA"/>
</dbReference>
<dbReference type="CDD" id="cd11586">
    <property type="entry name" value="VbhA_like"/>
    <property type="match status" value="1"/>
</dbReference>
<dbReference type="InterPro" id="IPR036597">
    <property type="entry name" value="Fido-like_dom_sf"/>
</dbReference>
<evidence type="ECO:0000259" key="8">
    <source>
        <dbReference type="PROSITE" id="PS51459"/>
    </source>
</evidence>
<protein>
    <recommendedName>
        <fullName evidence="5">protein adenylyltransferase</fullName>
        <ecNumber evidence="5">2.7.7.108</ecNumber>
    </recommendedName>
</protein>
<evidence type="ECO:0000313" key="9">
    <source>
        <dbReference type="EMBL" id="NEG89569.1"/>
    </source>
</evidence>
<dbReference type="Gene3D" id="1.10.8.1050">
    <property type="entry name" value="Antitoxin VbhA-like"/>
    <property type="match status" value="1"/>
</dbReference>
<evidence type="ECO:0000256" key="6">
    <source>
        <dbReference type="ARBA" id="ARBA00047939"/>
    </source>
</evidence>
<evidence type="ECO:0000313" key="10">
    <source>
        <dbReference type="Proteomes" id="UP000469194"/>
    </source>
</evidence>
<dbReference type="PROSITE" id="PS51459">
    <property type="entry name" value="FIDO"/>
    <property type="match status" value="1"/>
</dbReference>
<accession>A0A6N9Z4G5</accession>
<comment type="catalytic activity">
    <reaction evidence="6">
        <text>L-threonyl-[protein] + ATP = 3-O-(5'-adenylyl)-L-threonyl-[protein] + diphosphate</text>
        <dbReference type="Rhea" id="RHEA:54292"/>
        <dbReference type="Rhea" id="RHEA-COMP:11060"/>
        <dbReference type="Rhea" id="RHEA-COMP:13847"/>
        <dbReference type="ChEBI" id="CHEBI:30013"/>
        <dbReference type="ChEBI" id="CHEBI:30616"/>
        <dbReference type="ChEBI" id="CHEBI:33019"/>
        <dbReference type="ChEBI" id="CHEBI:138113"/>
        <dbReference type="EC" id="2.7.7.108"/>
    </reaction>
</comment>
<dbReference type="RefSeq" id="WP_163230990.1">
    <property type="nucleotide sequence ID" value="NZ_WHZW01000011.1"/>
</dbReference>
<keyword evidence="1" id="KW-0808">Transferase</keyword>
<dbReference type="Pfam" id="PF02661">
    <property type="entry name" value="Fic"/>
    <property type="match status" value="1"/>
</dbReference>
<keyword evidence="10" id="KW-1185">Reference proteome</keyword>
<dbReference type="PANTHER" id="PTHR39560">
    <property type="entry name" value="PROTEIN ADENYLYLTRANSFERASE FIC-RELATED"/>
    <property type="match status" value="1"/>
</dbReference>
<evidence type="ECO:0000256" key="4">
    <source>
        <dbReference type="ARBA" id="ARBA00022840"/>
    </source>
</evidence>
<dbReference type="AlphaFoldDB" id="A0A6N9Z4G5"/>
<dbReference type="GO" id="GO:0005524">
    <property type="term" value="F:ATP binding"/>
    <property type="evidence" value="ECO:0007669"/>
    <property type="project" value="UniProtKB-KW"/>
</dbReference>
<sequence>MTPAERASAVAFALKNCALEAMAPGDATLRALRDYERGDLDVSGLIDAADAETSGVAPGRLADGSLDDHARDHAGSIVARTVLLTERGWETGNDLAELTAIHRGLFAGVFADAGRLRTTNTTREVTADRALARNPEAFFPAALIETGAHNIATELADKRNLVAMDRDVFVRELARIYDELGYLHPFKGGNAMTLRIFASRLAHDAGWDLDWGPVGRDGYKAAKHAAYRGDTSGFTRMFDAIARPANPTRTFLIAGWEQGPAH</sequence>
<comment type="caution">
    <text evidence="9">The sequence shown here is derived from an EMBL/GenBank/DDBJ whole genome shotgun (WGS) entry which is preliminary data.</text>
</comment>
<name>A0A6N9Z4G5_9BIFI</name>
<gene>
    <name evidence="9" type="ORF">GFD25_06130</name>
</gene>
<evidence type="ECO:0000256" key="2">
    <source>
        <dbReference type="ARBA" id="ARBA00022695"/>
    </source>
</evidence>
<dbReference type="Proteomes" id="UP000469194">
    <property type="component" value="Unassembled WGS sequence"/>
</dbReference>
<dbReference type="GO" id="GO:0051302">
    <property type="term" value="P:regulation of cell division"/>
    <property type="evidence" value="ECO:0007669"/>
    <property type="project" value="TreeGrafter"/>
</dbReference>
<dbReference type="InterPro" id="IPR033788">
    <property type="entry name" value="VbhA-like"/>
</dbReference>
<organism evidence="9 10">
    <name type="scientific">Bifidobacterium aerophilum</name>
    <dbReference type="NCBI Taxonomy" id="1798155"/>
    <lineage>
        <taxon>Bacteria</taxon>
        <taxon>Bacillati</taxon>
        <taxon>Actinomycetota</taxon>
        <taxon>Actinomycetes</taxon>
        <taxon>Bifidobacteriales</taxon>
        <taxon>Bifidobacteriaceae</taxon>
        <taxon>Bifidobacterium</taxon>
    </lineage>
</organism>
<evidence type="ECO:0000256" key="1">
    <source>
        <dbReference type="ARBA" id="ARBA00022679"/>
    </source>
</evidence>
<keyword evidence="3" id="KW-0547">Nucleotide-binding</keyword>
<evidence type="ECO:0000256" key="7">
    <source>
        <dbReference type="ARBA" id="ARBA00048696"/>
    </source>
</evidence>
<reference evidence="9 10" key="1">
    <citation type="submission" date="2019-10" db="EMBL/GenBank/DDBJ databases">
        <title>Bifidobacterium from non-human primates.</title>
        <authorList>
            <person name="Modesto M."/>
        </authorList>
    </citation>
    <scope>NUCLEOTIDE SEQUENCE [LARGE SCALE GENOMIC DNA]</scope>
    <source>
        <strain evidence="9 10">TRE17</strain>
    </source>
</reference>
<proteinExistence type="predicted"/>
<dbReference type="PANTHER" id="PTHR39560:SF1">
    <property type="entry name" value="PROTEIN ADENYLYLTRANSFERASE FIC-RELATED"/>
    <property type="match status" value="1"/>
</dbReference>
<evidence type="ECO:0000256" key="3">
    <source>
        <dbReference type="ARBA" id="ARBA00022741"/>
    </source>
</evidence>
<dbReference type="EC" id="2.7.7.108" evidence="5"/>
<comment type="catalytic activity">
    <reaction evidence="7">
        <text>L-tyrosyl-[protein] + ATP = O-(5'-adenylyl)-L-tyrosyl-[protein] + diphosphate</text>
        <dbReference type="Rhea" id="RHEA:54288"/>
        <dbReference type="Rhea" id="RHEA-COMP:10136"/>
        <dbReference type="Rhea" id="RHEA-COMP:13846"/>
        <dbReference type="ChEBI" id="CHEBI:30616"/>
        <dbReference type="ChEBI" id="CHEBI:33019"/>
        <dbReference type="ChEBI" id="CHEBI:46858"/>
        <dbReference type="ChEBI" id="CHEBI:83624"/>
        <dbReference type="EC" id="2.7.7.108"/>
    </reaction>
</comment>
<evidence type="ECO:0000256" key="5">
    <source>
        <dbReference type="ARBA" id="ARBA00034531"/>
    </source>
</evidence>
<dbReference type="InterPro" id="IPR043038">
    <property type="entry name" value="VbhA_sf"/>
</dbReference>
<dbReference type="GO" id="GO:0070733">
    <property type="term" value="F:AMPylase activity"/>
    <property type="evidence" value="ECO:0007669"/>
    <property type="project" value="UniProtKB-EC"/>
</dbReference>
<dbReference type="Gene3D" id="1.10.3290.10">
    <property type="entry name" value="Fido-like domain"/>
    <property type="match status" value="1"/>
</dbReference>
<keyword evidence="2" id="KW-0548">Nucleotidyltransferase</keyword>
<dbReference type="InterPro" id="IPR003812">
    <property type="entry name" value="Fido"/>
</dbReference>
<keyword evidence="4" id="KW-0067">ATP-binding</keyword>
<dbReference type="SUPFAM" id="SSF140931">
    <property type="entry name" value="Fic-like"/>
    <property type="match status" value="1"/>
</dbReference>
<feature type="domain" description="Fido" evidence="8">
    <location>
        <begin position="93"/>
        <end position="240"/>
    </location>
</feature>